<accession>A0A6L2KPU5</accession>
<reference evidence="1" key="1">
    <citation type="journal article" date="2019" name="Sci. Rep.">
        <title>Draft genome of Tanacetum cinerariifolium, the natural source of mosquito coil.</title>
        <authorList>
            <person name="Yamashiro T."/>
            <person name="Shiraishi A."/>
            <person name="Satake H."/>
            <person name="Nakayama K."/>
        </authorList>
    </citation>
    <scope>NUCLEOTIDE SEQUENCE</scope>
</reference>
<organism evidence="1">
    <name type="scientific">Tanacetum cinerariifolium</name>
    <name type="common">Dalmatian daisy</name>
    <name type="synonym">Chrysanthemum cinerariifolium</name>
    <dbReference type="NCBI Taxonomy" id="118510"/>
    <lineage>
        <taxon>Eukaryota</taxon>
        <taxon>Viridiplantae</taxon>
        <taxon>Streptophyta</taxon>
        <taxon>Embryophyta</taxon>
        <taxon>Tracheophyta</taxon>
        <taxon>Spermatophyta</taxon>
        <taxon>Magnoliopsida</taxon>
        <taxon>eudicotyledons</taxon>
        <taxon>Gunneridae</taxon>
        <taxon>Pentapetalae</taxon>
        <taxon>asterids</taxon>
        <taxon>campanulids</taxon>
        <taxon>Asterales</taxon>
        <taxon>Asteraceae</taxon>
        <taxon>Asteroideae</taxon>
        <taxon>Anthemideae</taxon>
        <taxon>Anthemidinae</taxon>
        <taxon>Tanacetum</taxon>
    </lineage>
</organism>
<evidence type="ECO:0008006" key="2">
    <source>
        <dbReference type="Google" id="ProtNLM"/>
    </source>
</evidence>
<comment type="caution">
    <text evidence="1">The sequence shown here is derived from an EMBL/GenBank/DDBJ whole genome shotgun (WGS) entry which is preliminary data.</text>
</comment>
<dbReference type="AlphaFoldDB" id="A0A6L2KPU5"/>
<evidence type="ECO:0000313" key="1">
    <source>
        <dbReference type="EMBL" id="GEU51326.1"/>
    </source>
</evidence>
<gene>
    <name evidence="1" type="ORF">Tci_023304</name>
</gene>
<proteinExistence type="predicted"/>
<sequence>MHNNIMAAGSRDHPSMLAPGRYSQWRSWFLHYVDTRPNGEALRKYILSGPYNPTTVLVQAIDATDDSPVVPKHTTVETPMNMSPENKAHFLAEKEVIHLILTRIRDDIYSTVDACQTIQEMWEAIERLQQVQPEWSTFVTIVKQQHKLDEVSYHKLFDILKQHQNEVNELHTERLARNANPLALVATTQADRDQYYQTSRKLKKVKDSAYHKEKMLLWKQAKQGVPLQAEQYDWLADTDEEVNEQELEAHYSYMAKIQEVPTTDSGTNSETVEQVQNDAGYDVFANDLQHSEQSEYVSNTCLVETDDSNVIPDSPDMCEDDIQNEQNDVESYDEQTSKSLGESISVRDSCLVALQTKQAEFEKYKAFNDRTIDYDKLERKLNEAVGQLAQKDTEIREGLKTKAYELSVVKDKHDELMKQSLLTKSHYEGLVKQQTKEMLANLKYVESFKKEIDELESDKAEFSDMYDVILQECVSNDVKCSYLQSLSDLDALAELQCMYLYKVKECECLAQKLLKQTESVSKKVHTELLQRFAKVETHSISLEIVLQKCKEQTMSVPKTNVSKGLLKPVTVQTLPQIARQAVSNTNVLKQGMYRIDNKTAHTRAPQFPQTVRNTNLRVSTSIGVNHKTNVSMPQLKRNQSREKVLPNNSQVKVKKTQVEVHPRIPSVSNKMNSVTACKDSLNSKTLNANAVCATCNKCLVESNHFACVTKMLNDVHARTKKPNVVLISTRKPKSQANKSVATHHKKQVASNSINHKPQSYFRVLYENTSKAWKWWIERQSPSRYKWVPKLKKQWVLKAKLK</sequence>
<name>A0A6L2KPU5_TANCI</name>
<dbReference type="EMBL" id="BKCJ010002850">
    <property type="protein sequence ID" value="GEU51326.1"/>
    <property type="molecule type" value="Genomic_DNA"/>
</dbReference>
<protein>
    <recommendedName>
        <fullName evidence="2">Integrase, catalytic region, zinc finger, CCHC-type, peptidase aspartic, catalytic</fullName>
    </recommendedName>
</protein>